<evidence type="ECO:0000313" key="2">
    <source>
        <dbReference type="Proteomes" id="UP001732700"/>
    </source>
</evidence>
<accession>A0ACD5V884</accession>
<dbReference type="EnsemblPlants" id="AVESA.00010b.r2.2DG0392010.1">
    <property type="protein sequence ID" value="AVESA.00010b.r2.2DG0392010.1.CDS"/>
    <property type="gene ID" value="AVESA.00010b.r2.2DG0392010"/>
</dbReference>
<name>A0ACD5V884_AVESA</name>
<protein>
    <submittedName>
        <fullName evidence="1">Uncharacterized protein</fullName>
    </submittedName>
</protein>
<evidence type="ECO:0000313" key="1">
    <source>
        <dbReference type="EnsemblPlants" id="AVESA.00010b.r2.2DG0392010.1.CDS"/>
    </source>
</evidence>
<reference evidence="1" key="1">
    <citation type="submission" date="2021-05" db="EMBL/GenBank/DDBJ databases">
        <authorList>
            <person name="Scholz U."/>
            <person name="Mascher M."/>
            <person name="Fiebig A."/>
        </authorList>
    </citation>
    <scope>NUCLEOTIDE SEQUENCE [LARGE SCALE GENOMIC DNA]</scope>
</reference>
<keyword evidence="2" id="KW-1185">Reference proteome</keyword>
<reference evidence="1" key="2">
    <citation type="submission" date="2025-09" db="UniProtKB">
        <authorList>
            <consortium name="EnsemblPlants"/>
        </authorList>
    </citation>
    <scope>IDENTIFICATION</scope>
</reference>
<sequence length="287" mass="31163">MPPIVLRPGASPSSSTTAAASCPSGAATHGLALMLDTKRKQVLVWDPVTFDQHLLALPPLPQFVAKDSLTNGAVLRPAGVVHFQVVLVLEGNDEELRTGVLACIYSSETGVWGNLMSTPLPSTSCLSCMPALLVGDSFYWTLIGKFAGILEFDLERQSLAVIQVPVDMPEHASEFTVMRAEGGGLGFLFVSEGDLTAQLWKWKKECDGVASWELARTVELDKLLSLNSEVVRDCMIIVGFAECNNVVFLWTLLGVFMVEIESLQFKKLPQAHNMCCKPFESVYAAGI</sequence>
<dbReference type="Proteomes" id="UP001732700">
    <property type="component" value="Chromosome 2D"/>
</dbReference>
<proteinExistence type="predicted"/>
<organism evidence="1 2">
    <name type="scientific">Avena sativa</name>
    <name type="common">Oat</name>
    <dbReference type="NCBI Taxonomy" id="4498"/>
    <lineage>
        <taxon>Eukaryota</taxon>
        <taxon>Viridiplantae</taxon>
        <taxon>Streptophyta</taxon>
        <taxon>Embryophyta</taxon>
        <taxon>Tracheophyta</taxon>
        <taxon>Spermatophyta</taxon>
        <taxon>Magnoliopsida</taxon>
        <taxon>Liliopsida</taxon>
        <taxon>Poales</taxon>
        <taxon>Poaceae</taxon>
        <taxon>BOP clade</taxon>
        <taxon>Pooideae</taxon>
        <taxon>Poodae</taxon>
        <taxon>Poeae</taxon>
        <taxon>Poeae Chloroplast Group 1 (Aveneae type)</taxon>
        <taxon>Aveninae</taxon>
        <taxon>Avena</taxon>
    </lineage>
</organism>